<accession>A0A7G8Q8R6</accession>
<dbReference type="PRINTS" id="PR00033">
    <property type="entry name" value="HTHASNC"/>
</dbReference>
<feature type="domain" description="HTH asnC-type" evidence="4">
    <location>
        <begin position="8"/>
        <end position="69"/>
    </location>
</feature>
<keyword evidence="1" id="KW-0805">Transcription regulation</keyword>
<dbReference type="KEGG" id="dtl:H8F01_08725"/>
<sequence length="158" mass="17974">MDTNESKLDSFDVRILQELQEQGDLTMAELAERVYRSNSQCSRRVKQLQEMGVIRRYAAVLDPEKLGLKLKAYVTVVLKQHSEEASAFHQLVRDLPEIMECSMVTGDGDYLLKTYTRDIPHFRELLGKLVSIELVGTLKSIIVVDDLKETSALPVYAQ</sequence>
<dbReference type="Gene3D" id="1.10.10.10">
    <property type="entry name" value="Winged helix-like DNA-binding domain superfamily/Winged helix DNA-binding domain"/>
    <property type="match status" value="1"/>
</dbReference>
<organism evidence="5 6">
    <name type="scientific">Dyella telluris</name>
    <dbReference type="NCBI Taxonomy" id="2763498"/>
    <lineage>
        <taxon>Bacteria</taxon>
        <taxon>Pseudomonadati</taxon>
        <taxon>Pseudomonadota</taxon>
        <taxon>Gammaproteobacteria</taxon>
        <taxon>Lysobacterales</taxon>
        <taxon>Rhodanobacteraceae</taxon>
        <taxon>Dyella</taxon>
    </lineage>
</organism>
<dbReference type="SMART" id="SM00344">
    <property type="entry name" value="HTH_ASNC"/>
    <property type="match status" value="1"/>
</dbReference>
<proteinExistence type="predicted"/>
<keyword evidence="2" id="KW-0238">DNA-binding</keyword>
<dbReference type="GO" id="GO:0006355">
    <property type="term" value="P:regulation of DNA-templated transcription"/>
    <property type="evidence" value="ECO:0007669"/>
    <property type="project" value="UniProtKB-ARBA"/>
</dbReference>
<dbReference type="Gene3D" id="3.30.70.920">
    <property type="match status" value="1"/>
</dbReference>
<evidence type="ECO:0000256" key="1">
    <source>
        <dbReference type="ARBA" id="ARBA00023015"/>
    </source>
</evidence>
<dbReference type="PROSITE" id="PS50956">
    <property type="entry name" value="HTH_ASNC_2"/>
    <property type="match status" value="1"/>
</dbReference>
<dbReference type="GO" id="GO:0005829">
    <property type="term" value="C:cytosol"/>
    <property type="evidence" value="ECO:0007669"/>
    <property type="project" value="TreeGrafter"/>
</dbReference>
<keyword evidence="6" id="KW-1185">Reference proteome</keyword>
<dbReference type="InterPro" id="IPR036388">
    <property type="entry name" value="WH-like_DNA-bd_sf"/>
</dbReference>
<dbReference type="InterPro" id="IPR019887">
    <property type="entry name" value="Tscrpt_reg_AsnC/Lrp_C"/>
</dbReference>
<keyword evidence="3" id="KW-0804">Transcription</keyword>
<dbReference type="CDD" id="cd00090">
    <property type="entry name" value="HTH_ARSR"/>
    <property type="match status" value="1"/>
</dbReference>
<dbReference type="GO" id="GO:0043200">
    <property type="term" value="P:response to amino acid"/>
    <property type="evidence" value="ECO:0007669"/>
    <property type="project" value="TreeGrafter"/>
</dbReference>
<dbReference type="InterPro" id="IPR036390">
    <property type="entry name" value="WH_DNA-bd_sf"/>
</dbReference>
<dbReference type="InterPro" id="IPR019888">
    <property type="entry name" value="Tscrpt_reg_AsnC-like"/>
</dbReference>
<reference evidence="5 6" key="1">
    <citation type="submission" date="2020-08" db="EMBL/GenBank/DDBJ databases">
        <title>Dyella sp. G9 isolated from forest soil.</title>
        <authorList>
            <person name="Fu J."/>
            <person name="Qiu L."/>
        </authorList>
    </citation>
    <scope>NUCLEOTIDE SEQUENCE [LARGE SCALE GENOMIC DNA]</scope>
    <source>
        <strain evidence="5 6">G9</strain>
    </source>
</reference>
<evidence type="ECO:0000313" key="6">
    <source>
        <dbReference type="Proteomes" id="UP000515873"/>
    </source>
</evidence>
<evidence type="ECO:0000256" key="3">
    <source>
        <dbReference type="ARBA" id="ARBA00023163"/>
    </source>
</evidence>
<name>A0A7G8Q8R6_9GAMM</name>
<evidence type="ECO:0000259" key="4">
    <source>
        <dbReference type="PROSITE" id="PS50956"/>
    </source>
</evidence>
<dbReference type="SUPFAM" id="SSF46785">
    <property type="entry name" value="Winged helix' DNA-binding domain"/>
    <property type="match status" value="1"/>
</dbReference>
<evidence type="ECO:0000256" key="2">
    <source>
        <dbReference type="ARBA" id="ARBA00023125"/>
    </source>
</evidence>
<dbReference type="Proteomes" id="UP000515873">
    <property type="component" value="Chromosome"/>
</dbReference>
<dbReference type="RefSeq" id="WP_187058641.1">
    <property type="nucleotide sequence ID" value="NZ_CP060412.1"/>
</dbReference>
<dbReference type="InterPro" id="IPR011991">
    <property type="entry name" value="ArsR-like_HTH"/>
</dbReference>
<evidence type="ECO:0000313" key="5">
    <source>
        <dbReference type="EMBL" id="QNK03174.1"/>
    </source>
</evidence>
<protein>
    <submittedName>
        <fullName evidence="5">Lrp/AsnC family transcriptional regulator</fullName>
    </submittedName>
</protein>
<dbReference type="AlphaFoldDB" id="A0A7G8Q8R6"/>
<dbReference type="PANTHER" id="PTHR30154">
    <property type="entry name" value="LEUCINE-RESPONSIVE REGULATORY PROTEIN"/>
    <property type="match status" value="1"/>
</dbReference>
<dbReference type="PANTHER" id="PTHR30154:SF34">
    <property type="entry name" value="TRANSCRIPTIONAL REGULATOR AZLB"/>
    <property type="match status" value="1"/>
</dbReference>
<gene>
    <name evidence="5" type="ORF">H8F01_08725</name>
</gene>
<dbReference type="InterPro" id="IPR000485">
    <property type="entry name" value="AsnC-type_HTH_dom"/>
</dbReference>
<dbReference type="GO" id="GO:0043565">
    <property type="term" value="F:sequence-specific DNA binding"/>
    <property type="evidence" value="ECO:0007669"/>
    <property type="project" value="InterPro"/>
</dbReference>
<dbReference type="Pfam" id="PF01037">
    <property type="entry name" value="AsnC_trans_reg"/>
    <property type="match status" value="1"/>
</dbReference>
<dbReference type="Pfam" id="PF13412">
    <property type="entry name" value="HTH_24"/>
    <property type="match status" value="1"/>
</dbReference>
<dbReference type="EMBL" id="CP060412">
    <property type="protein sequence ID" value="QNK03174.1"/>
    <property type="molecule type" value="Genomic_DNA"/>
</dbReference>